<gene>
    <name evidence="1" type="ORF">METZ01_LOCUS488450</name>
</gene>
<organism evidence="1">
    <name type="scientific">marine metagenome</name>
    <dbReference type="NCBI Taxonomy" id="408172"/>
    <lineage>
        <taxon>unclassified sequences</taxon>
        <taxon>metagenomes</taxon>
        <taxon>ecological metagenomes</taxon>
    </lineage>
</organism>
<dbReference type="AlphaFoldDB" id="A0A383CTC4"/>
<dbReference type="EMBL" id="UINC01211622">
    <property type="protein sequence ID" value="SVE35596.1"/>
    <property type="molecule type" value="Genomic_DNA"/>
</dbReference>
<proteinExistence type="predicted"/>
<sequence length="26" mass="2957">MIKLFADGADKQGILDMYKNPRIDGF</sequence>
<reference evidence="1" key="1">
    <citation type="submission" date="2018-05" db="EMBL/GenBank/DDBJ databases">
        <authorList>
            <person name="Lanie J.A."/>
            <person name="Ng W.-L."/>
            <person name="Kazmierczak K.M."/>
            <person name="Andrzejewski T.M."/>
            <person name="Davidsen T.M."/>
            <person name="Wayne K.J."/>
            <person name="Tettelin H."/>
            <person name="Glass J.I."/>
            <person name="Rusch D."/>
            <person name="Podicherti R."/>
            <person name="Tsui H.-C.T."/>
            <person name="Winkler M.E."/>
        </authorList>
    </citation>
    <scope>NUCLEOTIDE SEQUENCE</scope>
</reference>
<feature type="non-terminal residue" evidence="1">
    <location>
        <position position="26"/>
    </location>
</feature>
<evidence type="ECO:0000313" key="1">
    <source>
        <dbReference type="EMBL" id="SVE35596.1"/>
    </source>
</evidence>
<name>A0A383CTC4_9ZZZZ</name>
<protein>
    <submittedName>
        <fullName evidence="1">Uncharacterized protein</fullName>
    </submittedName>
</protein>
<accession>A0A383CTC4</accession>